<dbReference type="EMBL" id="ML987191">
    <property type="protein sequence ID" value="KAF2252967.1"/>
    <property type="molecule type" value="Genomic_DNA"/>
</dbReference>
<gene>
    <name evidence="1" type="ORF">BU26DRAFT_212291</name>
</gene>
<organism evidence="1 2">
    <name type="scientific">Trematosphaeria pertusa</name>
    <dbReference type="NCBI Taxonomy" id="390896"/>
    <lineage>
        <taxon>Eukaryota</taxon>
        <taxon>Fungi</taxon>
        <taxon>Dikarya</taxon>
        <taxon>Ascomycota</taxon>
        <taxon>Pezizomycotina</taxon>
        <taxon>Dothideomycetes</taxon>
        <taxon>Pleosporomycetidae</taxon>
        <taxon>Pleosporales</taxon>
        <taxon>Massarineae</taxon>
        <taxon>Trematosphaeriaceae</taxon>
        <taxon>Trematosphaeria</taxon>
    </lineage>
</organism>
<evidence type="ECO:0000313" key="2">
    <source>
        <dbReference type="Proteomes" id="UP000800094"/>
    </source>
</evidence>
<dbReference type="GeneID" id="54573996"/>
<protein>
    <submittedName>
        <fullName evidence="1">Uncharacterized protein</fullName>
    </submittedName>
</protein>
<dbReference type="RefSeq" id="XP_033687971.1">
    <property type="nucleotide sequence ID" value="XM_033820666.1"/>
</dbReference>
<dbReference type="Proteomes" id="UP000800094">
    <property type="component" value="Unassembled WGS sequence"/>
</dbReference>
<evidence type="ECO:0000313" key="1">
    <source>
        <dbReference type="EMBL" id="KAF2252967.1"/>
    </source>
</evidence>
<proteinExistence type="predicted"/>
<dbReference type="AlphaFoldDB" id="A0A6A6IS51"/>
<reference evidence="1" key="1">
    <citation type="journal article" date="2020" name="Stud. Mycol.">
        <title>101 Dothideomycetes genomes: a test case for predicting lifestyles and emergence of pathogens.</title>
        <authorList>
            <person name="Haridas S."/>
            <person name="Albert R."/>
            <person name="Binder M."/>
            <person name="Bloem J."/>
            <person name="Labutti K."/>
            <person name="Salamov A."/>
            <person name="Andreopoulos B."/>
            <person name="Baker S."/>
            <person name="Barry K."/>
            <person name="Bills G."/>
            <person name="Bluhm B."/>
            <person name="Cannon C."/>
            <person name="Castanera R."/>
            <person name="Culley D."/>
            <person name="Daum C."/>
            <person name="Ezra D."/>
            <person name="Gonzalez J."/>
            <person name="Henrissat B."/>
            <person name="Kuo A."/>
            <person name="Liang C."/>
            <person name="Lipzen A."/>
            <person name="Lutzoni F."/>
            <person name="Magnuson J."/>
            <person name="Mondo S."/>
            <person name="Nolan M."/>
            <person name="Ohm R."/>
            <person name="Pangilinan J."/>
            <person name="Park H.-J."/>
            <person name="Ramirez L."/>
            <person name="Alfaro M."/>
            <person name="Sun H."/>
            <person name="Tritt A."/>
            <person name="Yoshinaga Y."/>
            <person name="Zwiers L.-H."/>
            <person name="Turgeon B."/>
            <person name="Goodwin S."/>
            <person name="Spatafora J."/>
            <person name="Crous P."/>
            <person name="Grigoriev I."/>
        </authorList>
    </citation>
    <scope>NUCLEOTIDE SEQUENCE</scope>
    <source>
        <strain evidence="1">CBS 122368</strain>
    </source>
</reference>
<keyword evidence="2" id="KW-1185">Reference proteome</keyword>
<sequence length="328" mass="37522">MLDLSAYAFNSVDQMLFWKNMPLRLPALRYVDMDVTPGLPLLALFPVFSLPSIESIGLRRATTTPLRLQYIVTWAPRWAGVSSQVKHLLLDQVDINRFEWHIIAHACRALISIHDYGPWVEGLGIQHGLHIRHSRPYRCEIRTLHPPCLFYIEAPDAKEEMDTPWPLEDRGDRGYFRIVGVGAREAWRLAIAVGVVGSTPSVQQPDPLASFKLALYACAWDVADEFPHAAVLTICFEEMDLDMANVITNIVGLCLKLRLHYSLHLSRPPHCRAACLEQTGGAEQEVPVHRIVDMARFRKEKRWLPAFAKRMKGWLRASTMLRRFRPKQ</sequence>
<accession>A0A6A6IS51</accession>
<name>A0A6A6IS51_9PLEO</name>